<evidence type="ECO:0000313" key="1">
    <source>
        <dbReference type="EMBL" id="WAR44268.1"/>
    </source>
</evidence>
<dbReference type="RefSeq" id="WP_255189245.1">
    <property type="nucleotide sequence ID" value="NZ_CP113517.1"/>
</dbReference>
<sequence length="267" mass="30779">MALCYIGTSGWCYRHWRECFYQGIAQKDWLTFYAEHFAAVEINASFYRLQTHKALQDWFQRTPANFRFALKANRYLTHNKKLRAAEKSILIEKAHAQALGEKLAVVLWQLPANLKKDIARLSDFVDALGQWREVRHSMEFRHVSWFDDETADCLARANVAICQADAADWPIWRHVTTDLVYLRLHGHSRTYVSSYADNELSDWADRIAVWQSQGKVVHVYFNNDTECAAPLNALVLRTLLERHQARFDKVECAARASSAIDSPDSGG</sequence>
<protein>
    <submittedName>
        <fullName evidence="1">DUF72 domain-containing protein</fullName>
    </submittedName>
</protein>
<gene>
    <name evidence="1" type="ORF">NM686_018155</name>
</gene>
<evidence type="ECO:0000313" key="2">
    <source>
        <dbReference type="Proteomes" id="UP001162780"/>
    </source>
</evidence>
<proteinExistence type="predicted"/>
<dbReference type="EMBL" id="CP113517">
    <property type="protein sequence ID" value="WAR44268.1"/>
    <property type="molecule type" value="Genomic_DNA"/>
</dbReference>
<dbReference type="Gene3D" id="3.20.20.410">
    <property type="entry name" value="Protein of unknown function UPF0759"/>
    <property type="match status" value="1"/>
</dbReference>
<reference evidence="1" key="1">
    <citation type="submission" date="2022-11" db="EMBL/GenBank/DDBJ databases">
        <title>Methylomonas rapida sp. nov., Carotenoid-Producing Obligate Methanotrophs with High Growth Characteristics and Biotechnological Potential.</title>
        <authorList>
            <person name="Tikhonova E.N."/>
            <person name="Suleimanov R.Z."/>
            <person name="Miroshnikov K."/>
            <person name="Oshkin I.Y."/>
            <person name="Belova S.E."/>
            <person name="Danilova O.V."/>
            <person name="Ashikhmin A."/>
            <person name="Konopkin A."/>
            <person name="But S.Y."/>
            <person name="Khmelenina V.N."/>
            <person name="Kuznetsov N."/>
            <person name="Pimenov N.V."/>
            <person name="Dedysh S.N."/>
        </authorList>
    </citation>
    <scope>NUCLEOTIDE SEQUENCE</scope>
    <source>
        <strain evidence="1">MP1</strain>
    </source>
</reference>
<name>A0ABY7GJH2_9GAMM</name>
<dbReference type="PANTHER" id="PTHR30348">
    <property type="entry name" value="UNCHARACTERIZED PROTEIN YECE"/>
    <property type="match status" value="1"/>
</dbReference>
<dbReference type="Proteomes" id="UP001162780">
    <property type="component" value="Chromosome"/>
</dbReference>
<dbReference type="Pfam" id="PF01904">
    <property type="entry name" value="DUF72"/>
    <property type="match status" value="1"/>
</dbReference>
<dbReference type="PANTHER" id="PTHR30348:SF4">
    <property type="entry name" value="DUF72 DOMAIN-CONTAINING PROTEIN"/>
    <property type="match status" value="1"/>
</dbReference>
<organism evidence="1 2">
    <name type="scientific">Methylomonas rapida</name>
    <dbReference type="NCBI Taxonomy" id="2963939"/>
    <lineage>
        <taxon>Bacteria</taxon>
        <taxon>Pseudomonadati</taxon>
        <taxon>Pseudomonadota</taxon>
        <taxon>Gammaproteobacteria</taxon>
        <taxon>Methylococcales</taxon>
        <taxon>Methylococcaceae</taxon>
        <taxon>Methylomonas</taxon>
    </lineage>
</organism>
<dbReference type="SUPFAM" id="SSF117396">
    <property type="entry name" value="TM1631-like"/>
    <property type="match status" value="1"/>
</dbReference>
<keyword evidence="2" id="KW-1185">Reference proteome</keyword>
<dbReference type="InterPro" id="IPR002763">
    <property type="entry name" value="DUF72"/>
</dbReference>
<accession>A0ABY7GJH2</accession>
<dbReference type="InterPro" id="IPR036520">
    <property type="entry name" value="UPF0759_sf"/>
</dbReference>